<feature type="region of interest" description="Disordered" evidence="1">
    <location>
        <begin position="69"/>
        <end position="231"/>
    </location>
</feature>
<sequence>MKLKKDKGSELGSKDFGSVNKEVAGRNCNGDASSENNKEEVEEGELGTLPFENGEFVLKNRWCRSDAAHRTHEYGYSKSRRGKGWKADREWSPPSGKEKGWRGDREREWTPPSTGKYSSEKELGRSAGSSQHLRKFSSRYETEKTQKTSSKLVGDEGSLKNEVTNSKSHAREHSFSNRLKRPGNDSNSGDRKFRVDYDEYSSSKNRKIANDGSRSGFSSDHYSGRTTDRQYKTASSHHGALLLKGTLLDIWSHLEQFMTGITAVHIILSGPPQPGLLP</sequence>
<organism evidence="2">
    <name type="scientific">Sesamum radiatum</name>
    <name type="common">Black benniseed</name>
    <dbReference type="NCBI Taxonomy" id="300843"/>
    <lineage>
        <taxon>Eukaryota</taxon>
        <taxon>Viridiplantae</taxon>
        <taxon>Streptophyta</taxon>
        <taxon>Embryophyta</taxon>
        <taxon>Tracheophyta</taxon>
        <taxon>Spermatophyta</taxon>
        <taxon>Magnoliopsida</taxon>
        <taxon>eudicotyledons</taxon>
        <taxon>Gunneridae</taxon>
        <taxon>Pentapetalae</taxon>
        <taxon>asterids</taxon>
        <taxon>lamiids</taxon>
        <taxon>Lamiales</taxon>
        <taxon>Pedaliaceae</taxon>
        <taxon>Sesamum</taxon>
    </lineage>
</organism>
<reference evidence="2" key="1">
    <citation type="submission" date="2020-06" db="EMBL/GenBank/DDBJ databases">
        <authorList>
            <person name="Li T."/>
            <person name="Hu X."/>
            <person name="Zhang T."/>
            <person name="Song X."/>
            <person name="Zhang H."/>
            <person name="Dai N."/>
            <person name="Sheng W."/>
            <person name="Hou X."/>
            <person name="Wei L."/>
        </authorList>
    </citation>
    <scope>NUCLEOTIDE SEQUENCE</scope>
    <source>
        <strain evidence="2">G02</strain>
        <tissue evidence="2">Leaf</tissue>
    </source>
</reference>
<evidence type="ECO:0000256" key="1">
    <source>
        <dbReference type="SAM" id="MobiDB-lite"/>
    </source>
</evidence>
<feature type="compositionally biased region" description="Polar residues" evidence="1">
    <location>
        <begin position="212"/>
        <end position="221"/>
    </location>
</feature>
<gene>
    <name evidence="2" type="ORF">Sradi_6112000</name>
</gene>
<reference evidence="2" key="2">
    <citation type="journal article" date="2024" name="Plant">
        <title>Genomic evolution and insights into agronomic trait innovations of Sesamum species.</title>
        <authorList>
            <person name="Miao H."/>
            <person name="Wang L."/>
            <person name="Qu L."/>
            <person name="Liu H."/>
            <person name="Sun Y."/>
            <person name="Le M."/>
            <person name="Wang Q."/>
            <person name="Wei S."/>
            <person name="Zheng Y."/>
            <person name="Lin W."/>
            <person name="Duan Y."/>
            <person name="Cao H."/>
            <person name="Xiong S."/>
            <person name="Wang X."/>
            <person name="Wei L."/>
            <person name="Li C."/>
            <person name="Ma Q."/>
            <person name="Ju M."/>
            <person name="Zhao R."/>
            <person name="Li G."/>
            <person name="Mu C."/>
            <person name="Tian Q."/>
            <person name="Mei H."/>
            <person name="Zhang T."/>
            <person name="Gao T."/>
            <person name="Zhang H."/>
        </authorList>
    </citation>
    <scope>NUCLEOTIDE SEQUENCE</scope>
    <source>
        <strain evidence="2">G02</strain>
    </source>
</reference>
<dbReference type="EMBL" id="JACGWJ010000028">
    <property type="protein sequence ID" value="KAL0306947.1"/>
    <property type="molecule type" value="Genomic_DNA"/>
</dbReference>
<feature type="compositionally biased region" description="Basic and acidic residues" evidence="1">
    <location>
        <begin position="1"/>
        <end position="13"/>
    </location>
</feature>
<feature type="region of interest" description="Disordered" evidence="1">
    <location>
        <begin position="1"/>
        <end position="50"/>
    </location>
</feature>
<feature type="compositionally biased region" description="Basic and acidic residues" evidence="1">
    <location>
        <begin position="222"/>
        <end position="231"/>
    </location>
</feature>
<dbReference type="AlphaFoldDB" id="A0AAW2KIX6"/>
<feature type="compositionally biased region" description="Basic and acidic residues" evidence="1">
    <location>
        <begin position="85"/>
        <end position="109"/>
    </location>
</feature>
<protein>
    <submittedName>
        <fullName evidence="2">Uncharacterized protein</fullName>
    </submittedName>
</protein>
<proteinExistence type="predicted"/>
<name>A0AAW2KIX6_SESRA</name>
<accession>A0AAW2KIX6</accession>
<comment type="caution">
    <text evidence="2">The sequence shown here is derived from an EMBL/GenBank/DDBJ whole genome shotgun (WGS) entry which is preliminary data.</text>
</comment>
<evidence type="ECO:0000313" key="2">
    <source>
        <dbReference type="EMBL" id="KAL0306947.1"/>
    </source>
</evidence>
<feature type="compositionally biased region" description="Basic and acidic residues" evidence="1">
    <location>
        <begin position="188"/>
        <end position="197"/>
    </location>
</feature>